<dbReference type="InterPro" id="IPR036962">
    <property type="entry name" value="Glyco_hydro_3_N_sf"/>
</dbReference>
<evidence type="ECO:0000256" key="3">
    <source>
        <dbReference type="ARBA" id="ARBA00023277"/>
    </source>
</evidence>
<evidence type="ECO:0000313" key="9">
    <source>
        <dbReference type="Proteomes" id="UP000027987"/>
    </source>
</evidence>
<sequence length="743" mass="78132">MKSKAAALRYAVLAGAVLAGLAVTGLCTAAGSVSAQAPARPWNDTTLSPDARAKLLLAQLTQDEKFQLIHSYYAGPDRPADKPFPKGAIASAGYVAPIERLGIPALEESDAGLGVASSDRMRPGDHATPLPAGPVTAASWDPKVAYRGGAMIGSEAHSKGFNVLLAGGINLMREPRNGRNFEYAGEDPLLAGTIVGEAIKGIQDQHVISTIKHFALNDQETARNTINVQIGEQAMRESDLLAFELALERGKPGSVMCSYNKVNGDWACENDYLMNQVLKRDWKYPGFVMSDWGGAHSAAKAVNAGLDQESAGEVFDKELYFDAPLRAALAKGEVKQARIDDMVQRILRSMFAAGVFQYPAGKAPVDPQANLKVARETLESGAVLLRNEHDTLPLDLGKLQSIAVIGAHADKGVLAGGGSSLVAAMGGNAVPGLAPTTWPGPVLYHPYAPLKALRDAAPKANVQFAEGNDVAAAAALAAKSQVAVVFVQKWQTESLDSPDLSLPDNQDALVAAVAKANPRTVVVLENGGPVAMPWLDQVGAVLETWYPGGDGGKGIANLLSGKVNPSGRLPLSWPADLAQLPRKDLPGAAGGTPPDSVDYAIEGANVGYRWYQSKGIKPLFPFGYGLSYTQFQHGALKVDAHGAQLQATVEVTNTGSRAGADVAQVYVRVPGAASARLAGYAKVFLKPGEHRTLSIPLEPRLLADFDVARHGWVIKGGQYSLAEGRSSDDLAAPVNVQLPATAL</sequence>
<dbReference type="PROSITE" id="PS00775">
    <property type="entry name" value="GLYCOSYL_HYDROL_F3"/>
    <property type="match status" value="1"/>
</dbReference>
<dbReference type="STRING" id="1217721.HY57_04580"/>
<reference evidence="8 9" key="1">
    <citation type="submission" date="2014-07" db="EMBL/GenBank/DDBJ databases">
        <title>Complete Genome Sequence of Dyella japonica Strain A8 Isolated from Malaysian Tropical Soil.</title>
        <authorList>
            <person name="Hui R.K.H."/>
            <person name="Chen J.-W."/>
            <person name="Chan K.-G."/>
            <person name="Leung F.C.C."/>
        </authorList>
    </citation>
    <scope>NUCLEOTIDE SEQUENCE [LARGE SCALE GENOMIC DNA]</scope>
    <source>
        <strain evidence="8 9">A8</strain>
    </source>
</reference>
<keyword evidence="6" id="KW-0732">Signal</keyword>
<dbReference type="PRINTS" id="PR00133">
    <property type="entry name" value="GLHYDRLASE3"/>
</dbReference>
<dbReference type="Pfam" id="PF01915">
    <property type="entry name" value="Glyco_hydro_3_C"/>
    <property type="match status" value="1"/>
</dbReference>
<dbReference type="FunFam" id="3.20.20.300:FF:000016">
    <property type="entry name" value="Exported beta-glucosidase"/>
    <property type="match status" value="1"/>
</dbReference>
<keyword evidence="3" id="KW-0119">Carbohydrate metabolism</keyword>
<dbReference type="Pfam" id="PF14310">
    <property type="entry name" value="Fn3-like"/>
    <property type="match status" value="1"/>
</dbReference>
<comment type="similarity">
    <text evidence="1 5">Belongs to the glycosyl hydrolase 3 family.</text>
</comment>
<name>A0A075JXJ9_9GAMM</name>
<dbReference type="InterPro" id="IPR002772">
    <property type="entry name" value="Glyco_hydro_3_C"/>
</dbReference>
<dbReference type="SUPFAM" id="SSF52279">
    <property type="entry name" value="Beta-D-glucan exohydrolase, C-terminal domain"/>
    <property type="match status" value="1"/>
</dbReference>
<feature type="chain" id="PRO_5001707191" evidence="6">
    <location>
        <begin position="30"/>
        <end position="743"/>
    </location>
</feature>
<proteinExistence type="inferred from homology"/>
<dbReference type="OrthoDB" id="9781691at2"/>
<dbReference type="InterPro" id="IPR050288">
    <property type="entry name" value="Cellulose_deg_GH3"/>
</dbReference>
<gene>
    <name evidence="8" type="ORF">HY57_04580</name>
</gene>
<dbReference type="Gene3D" id="3.20.20.300">
    <property type="entry name" value="Glycoside hydrolase, family 3, N-terminal domain"/>
    <property type="match status" value="1"/>
</dbReference>
<dbReference type="GO" id="GO:0005975">
    <property type="term" value="P:carbohydrate metabolic process"/>
    <property type="evidence" value="ECO:0007669"/>
    <property type="project" value="InterPro"/>
</dbReference>
<dbReference type="RefSeq" id="WP_019464083.1">
    <property type="nucleotide sequence ID" value="NZ_ALOY01000106.1"/>
</dbReference>
<dbReference type="Proteomes" id="UP000027987">
    <property type="component" value="Chromosome"/>
</dbReference>
<evidence type="ECO:0000256" key="2">
    <source>
        <dbReference type="ARBA" id="ARBA00022801"/>
    </source>
</evidence>
<evidence type="ECO:0000256" key="6">
    <source>
        <dbReference type="SAM" id="SignalP"/>
    </source>
</evidence>
<dbReference type="PANTHER" id="PTHR42715:SF10">
    <property type="entry name" value="BETA-GLUCOSIDASE"/>
    <property type="match status" value="1"/>
</dbReference>
<dbReference type="InterPro" id="IPR013783">
    <property type="entry name" value="Ig-like_fold"/>
</dbReference>
<protein>
    <submittedName>
        <fullName evidence="8">Beta-glucosidase</fullName>
    </submittedName>
</protein>
<dbReference type="InterPro" id="IPR036881">
    <property type="entry name" value="Glyco_hydro_3_C_sf"/>
</dbReference>
<feature type="domain" description="Fibronectin type III-like" evidence="7">
    <location>
        <begin position="661"/>
        <end position="727"/>
    </location>
</feature>
<dbReference type="GO" id="GO:0004553">
    <property type="term" value="F:hydrolase activity, hydrolyzing O-glycosyl compounds"/>
    <property type="evidence" value="ECO:0007669"/>
    <property type="project" value="InterPro"/>
</dbReference>
<evidence type="ECO:0000259" key="7">
    <source>
        <dbReference type="SMART" id="SM01217"/>
    </source>
</evidence>
<organism evidence="8 9">
    <name type="scientific">Dyella japonica A8</name>
    <dbReference type="NCBI Taxonomy" id="1217721"/>
    <lineage>
        <taxon>Bacteria</taxon>
        <taxon>Pseudomonadati</taxon>
        <taxon>Pseudomonadota</taxon>
        <taxon>Gammaproteobacteria</taxon>
        <taxon>Lysobacterales</taxon>
        <taxon>Rhodanobacteraceae</taxon>
        <taxon>Dyella</taxon>
    </lineage>
</organism>
<dbReference type="PANTHER" id="PTHR42715">
    <property type="entry name" value="BETA-GLUCOSIDASE"/>
    <property type="match status" value="1"/>
</dbReference>
<keyword evidence="4 5" id="KW-0326">Glycosidase</keyword>
<evidence type="ECO:0000256" key="5">
    <source>
        <dbReference type="RuleBase" id="RU361161"/>
    </source>
</evidence>
<dbReference type="Pfam" id="PF00933">
    <property type="entry name" value="Glyco_hydro_3"/>
    <property type="match status" value="1"/>
</dbReference>
<dbReference type="PATRIC" id="fig|1217721.7.peg.957"/>
<dbReference type="Gene3D" id="2.60.40.10">
    <property type="entry name" value="Immunoglobulins"/>
    <property type="match status" value="1"/>
</dbReference>
<evidence type="ECO:0000256" key="1">
    <source>
        <dbReference type="ARBA" id="ARBA00005336"/>
    </source>
</evidence>
<evidence type="ECO:0000256" key="4">
    <source>
        <dbReference type="ARBA" id="ARBA00023295"/>
    </source>
</evidence>
<keyword evidence="9" id="KW-1185">Reference proteome</keyword>
<dbReference type="InterPro" id="IPR017853">
    <property type="entry name" value="GH"/>
</dbReference>
<dbReference type="SUPFAM" id="SSF51445">
    <property type="entry name" value="(Trans)glycosidases"/>
    <property type="match status" value="1"/>
</dbReference>
<dbReference type="InterPro" id="IPR019800">
    <property type="entry name" value="Glyco_hydro_3_AS"/>
</dbReference>
<dbReference type="EMBL" id="CP008884">
    <property type="protein sequence ID" value="AIF46589.1"/>
    <property type="molecule type" value="Genomic_DNA"/>
</dbReference>
<feature type="signal peptide" evidence="6">
    <location>
        <begin position="1"/>
        <end position="29"/>
    </location>
</feature>
<dbReference type="KEGG" id="dja:HY57_04580"/>
<accession>A0A075JXJ9</accession>
<dbReference type="HOGENOM" id="CLU_004542_4_1_6"/>
<keyword evidence="2 5" id="KW-0378">Hydrolase</keyword>
<dbReference type="InterPro" id="IPR026891">
    <property type="entry name" value="Fn3-like"/>
</dbReference>
<dbReference type="Gene3D" id="3.40.50.1700">
    <property type="entry name" value="Glycoside hydrolase family 3 C-terminal domain"/>
    <property type="match status" value="1"/>
</dbReference>
<dbReference type="InterPro" id="IPR001764">
    <property type="entry name" value="Glyco_hydro_3_N"/>
</dbReference>
<evidence type="ECO:0000313" key="8">
    <source>
        <dbReference type="EMBL" id="AIF46589.1"/>
    </source>
</evidence>
<dbReference type="AlphaFoldDB" id="A0A075JXJ9"/>
<dbReference type="SMART" id="SM01217">
    <property type="entry name" value="Fn3_like"/>
    <property type="match status" value="1"/>
</dbReference>